<feature type="region of interest" description="Disordered" evidence="1">
    <location>
        <begin position="546"/>
        <end position="573"/>
    </location>
</feature>
<feature type="region of interest" description="Disordered" evidence="1">
    <location>
        <begin position="202"/>
        <end position="233"/>
    </location>
</feature>
<protein>
    <submittedName>
        <fullName evidence="3">Uncharacterized protein</fullName>
    </submittedName>
</protein>
<keyword evidence="4" id="KW-1185">Reference proteome</keyword>
<feature type="compositionally biased region" description="Polar residues" evidence="1">
    <location>
        <begin position="638"/>
        <end position="648"/>
    </location>
</feature>
<gene>
    <name evidence="3" type="ORF">VP01_1926g2</name>
</gene>
<feature type="signal peptide" evidence="2">
    <location>
        <begin position="1"/>
        <end position="20"/>
    </location>
</feature>
<feature type="region of interest" description="Disordered" evidence="1">
    <location>
        <begin position="593"/>
        <end position="669"/>
    </location>
</feature>
<feature type="region of interest" description="Disordered" evidence="1">
    <location>
        <begin position="151"/>
        <end position="173"/>
    </location>
</feature>
<feature type="compositionally biased region" description="Polar residues" evidence="1">
    <location>
        <begin position="151"/>
        <end position="167"/>
    </location>
</feature>
<dbReference type="OrthoDB" id="2507695at2759"/>
<feature type="compositionally biased region" description="Basic and acidic residues" evidence="1">
    <location>
        <begin position="467"/>
        <end position="478"/>
    </location>
</feature>
<dbReference type="VEuPathDB" id="FungiDB:VP01_1926g2"/>
<feature type="region of interest" description="Disordered" evidence="1">
    <location>
        <begin position="293"/>
        <end position="452"/>
    </location>
</feature>
<evidence type="ECO:0000313" key="4">
    <source>
        <dbReference type="Proteomes" id="UP000037035"/>
    </source>
</evidence>
<feature type="compositionally biased region" description="Basic and acidic residues" evidence="1">
    <location>
        <begin position="546"/>
        <end position="560"/>
    </location>
</feature>
<evidence type="ECO:0000313" key="3">
    <source>
        <dbReference type="EMBL" id="KNZ58462.1"/>
    </source>
</evidence>
<comment type="caution">
    <text evidence="3">The sequence shown here is derived from an EMBL/GenBank/DDBJ whole genome shotgun (WGS) entry which is preliminary data.</text>
</comment>
<feature type="region of interest" description="Disordered" evidence="1">
    <location>
        <begin position="467"/>
        <end position="486"/>
    </location>
</feature>
<proteinExistence type="predicted"/>
<dbReference type="EMBL" id="LAVV01006755">
    <property type="protein sequence ID" value="KNZ58462.1"/>
    <property type="molecule type" value="Genomic_DNA"/>
</dbReference>
<reference evidence="3 4" key="1">
    <citation type="submission" date="2015-08" db="EMBL/GenBank/DDBJ databases">
        <title>Next Generation Sequencing and Analysis of the Genome of Puccinia sorghi L Schw, the Causal Agent of Maize Common Rust.</title>
        <authorList>
            <person name="Rochi L."/>
            <person name="Burguener G."/>
            <person name="Darino M."/>
            <person name="Turjanski A."/>
            <person name="Kreff E."/>
            <person name="Dieguez M.J."/>
            <person name="Sacco F."/>
        </authorList>
    </citation>
    <scope>NUCLEOTIDE SEQUENCE [LARGE SCALE GENOMIC DNA]</scope>
    <source>
        <strain evidence="3 4">RO10H11247</strain>
    </source>
</reference>
<keyword evidence="2" id="KW-0732">Signal</keyword>
<feature type="compositionally biased region" description="Polar residues" evidence="1">
    <location>
        <begin position="336"/>
        <end position="357"/>
    </location>
</feature>
<accession>A0A0L6VD27</accession>
<feature type="compositionally biased region" description="Polar residues" evidence="1">
    <location>
        <begin position="384"/>
        <end position="401"/>
    </location>
</feature>
<feature type="compositionally biased region" description="Polar residues" evidence="1">
    <location>
        <begin position="605"/>
        <end position="628"/>
    </location>
</feature>
<feature type="compositionally biased region" description="Basic and acidic residues" evidence="1">
    <location>
        <begin position="649"/>
        <end position="665"/>
    </location>
</feature>
<evidence type="ECO:0000256" key="1">
    <source>
        <dbReference type="SAM" id="MobiDB-lite"/>
    </source>
</evidence>
<feature type="compositionally biased region" description="Basic and acidic residues" evidence="1">
    <location>
        <begin position="414"/>
        <end position="434"/>
    </location>
</feature>
<name>A0A0L6VD27_9BASI</name>
<feature type="region of interest" description="Disordered" evidence="1">
    <location>
        <begin position="255"/>
        <end position="276"/>
    </location>
</feature>
<feature type="compositionally biased region" description="Basic and acidic residues" evidence="1">
    <location>
        <begin position="359"/>
        <end position="382"/>
    </location>
</feature>
<dbReference type="Proteomes" id="UP000037035">
    <property type="component" value="Unassembled WGS sequence"/>
</dbReference>
<feature type="chain" id="PRO_5005567973" evidence="2">
    <location>
        <begin position="21"/>
        <end position="1015"/>
    </location>
</feature>
<sequence length="1015" mass="113758">MARWPFSANGKLFLFFMIHTQHMVNFTIKGAPMRPPPVSSPTSPSFYQSISDAGNSAIHEGYSLVQTVQPSLYPVLKHNVVPVAYADQWSCDYYPATLITTHLVPNVPLVSPYDVNAKFSLRPNAIPYEPCNSKKQTGKLRTYYRKGSSIARNSLNQERASGRNSKGASKASVARAVPPPLVGHINQAAPVYSPVLPNEEKCEKPFTESKPASPGNSEQGGSEKQAKNIPYAPEKNAEQKEFYKLLNRAGIIPSPTSAHSNISPQTTPNEINNPQSQLENSVTSTAVVGPAVVSSGGTYHPENNIRRSKSAVSAIKDPSSRTSIQQTESEKMNEGKLTQASQQNGGEKIPKTTTNGKDLSPDKKEEAALVTADTKENRDLDQAKYSSVTKTPFESTTSSDNDSVRGVSATPILENKDHSASENDVGSPKDEPKKRPGIPAKDNGRIPDLVQTPVESYKSALLKKIDASETPDKPEPITKHGQQISPILQTMRTQDTAKLTTALPNNVIDSQKAMKQDHPALLSSGSWLSEPRTSENIFVRTTEVKDRTPPMKNTSKEKEIFSGTAKSGNDVGGTVLNKRVQSVQESKKFPWKVLNSPPELHHTDSASSERGLSIKETSSVRNQDSLSQDLRKQKSTEDQSTVPNSEKQVANKDREEKTRSKHLNETSRSVLSDMRDVLTLESRSRMDQEQLIYQRLSLAFHPAEFHLEEDEVFPGIKRPASRIFQEDPAIDSPLVTQDFPVKITKKAEGKAVERNPTSDEKALPKLRGTWKPEWVEMWRQSQLDFNFMDHLLLYLKVEDTSKYLPLNDLDHDTYRLFKEIWTQHPRKFMLGQFWVGKVLGTAETHRRLQTMINQISELTIIENWKIIKNELMMKKQLTKAEVRKIENFYKLSIRFPNPMNVSSIPSSSLKLHKKDLLAEIEKALGIKNSKRPHPVPLNEYNKEQTLVKLQTELYLASRYSGIDVLKVKEIVDFHFGVRDIIKVSANDFISLENSAERNWLLEKAKIPLNIQMEHI</sequence>
<dbReference type="AlphaFoldDB" id="A0A0L6VD27"/>
<organism evidence="3 4">
    <name type="scientific">Puccinia sorghi</name>
    <dbReference type="NCBI Taxonomy" id="27349"/>
    <lineage>
        <taxon>Eukaryota</taxon>
        <taxon>Fungi</taxon>
        <taxon>Dikarya</taxon>
        <taxon>Basidiomycota</taxon>
        <taxon>Pucciniomycotina</taxon>
        <taxon>Pucciniomycetes</taxon>
        <taxon>Pucciniales</taxon>
        <taxon>Pucciniaceae</taxon>
        <taxon>Puccinia</taxon>
    </lineage>
</organism>
<evidence type="ECO:0000256" key="2">
    <source>
        <dbReference type="SAM" id="SignalP"/>
    </source>
</evidence>